<name>A0A2W1LFR7_9BACL</name>
<feature type="transmembrane region" description="Helical" evidence="1">
    <location>
        <begin position="370"/>
        <end position="394"/>
    </location>
</feature>
<dbReference type="AlphaFoldDB" id="A0A2W1LFR7"/>
<dbReference type="RefSeq" id="WP_111148953.1">
    <property type="nucleotide sequence ID" value="NZ_QKRB01000057.1"/>
</dbReference>
<feature type="transmembrane region" description="Helical" evidence="1">
    <location>
        <begin position="223"/>
        <end position="244"/>
    </location>
</feature>
<accession>A0A2W1LFR7</accession>
<evidence type="ECO:0000313" key="2">
    <source>
        <dbReference type="EMBL" id="PZD93284.1"/>
    </source>
</evidence>
<dbReference type="OrthoDB" id="1645614at2"/>
<keyword evidence="3" id="KW-1185">Reference proteome</keyword>
<feature type="transmembrane region" description="Helical" evidence="1">
    <location>
        <begin position="47"/>
        <end position="67"/>
    </location>
</feature>
<feature type="transmembrane region" description="Helical" evidence="1">
    <location>
        <begin position="144"/>
        <end position="163"/>
    </location>
</feature>
<evidence type="ECO:0000256" key="1">
    <source>
        <dbReference type="SAM" id="Phobius"/>
    </source>
</evidence>
<keyword evidence="1" id="KW-1133">Transmembrane helix</keyword>
<feature type="transmembrane region" description="Helical" evidence="1">
    <location>
        <begin position="270"/>
        <end position="295"/>
    </location>
</feature>
<sequence>MLRTIMVGAFMLALVAAIIQSPGESFQSAVQGLSVWWKIVFPGLLPFYALSELLLAFGAIHAVGVLLDPLMHRLFRIPGCAGWVVALGWTAGFPSGPDAAASLKNRGLLSGPEAQRLVALSHMPSPILMLVVIGAGFLHQPSTALTIAAAVWLSGAMAAIISARLSGTARSSAAHTPAQLRRSSDRPSILKLALTAMQDAQERDGRSFGKALGEAISASVQKLLLIGGFMIAGSVLIGLLQRLLPGQLEPIVYPGLFEVHLGAYDIAGHFAAWGTPLAAASLSAFLAWSGMAALLSAQSSLTAAGLRFAPLLRGKLLHAVLAFGATFMLWKPLGRVWEQLEPSITRWGGMTEAVFAARGGSLSFAALPGLWLPAAASAALLACLVLGLSLLSLFRYRRHTDR</sequence>
<dbReference type="EMBL" id="QKRB01000057">
    <property type="protein sequence ID" value="PZD93284.1"/>
    <property type="molecule type" value="Genomic_DNA"/>
</dbReference>
<keyword evidence="1" id="KW-0812">Transmembrane</keyword>
<dbReference type="Proteomes" id="UP000249522">
    <property type="component" value="Unassembled WGS sequence"/>
</dbReference>
<feature type="transmembrane region" description="Helical" evidence="1">
    <location>
        <begin position="316"/>
        <end position="333"/>
    </location>
</feature>
<comment type="caution">
    <text evidence="2">The sequence shown here is derived from an EMBL/GenBank/DDBJ whole genome shotgun (WGS) entry which is preliminary data.</text>
</comment>
<keyword evidence="1" id="KW-0472">Membrane</keyword>
<reference evidence="2 3" key="1">
    <citation type="submission" date="2018-06" db="EMBL/GenBank/DDBJ databases">
        <title>Paenibacillus imtechensis sp. nov.</title>
        <authorList>
            <person name="Pinnaka A.K."/>
            <person name="Singh H."/>
            <person name="Kaur M."/>
        </authorList>
    </citation>
    <scope>NUCLEOTIDE SEQUENCE [LARGE SCALE GENOMIC DNA]</scope>
    <source>
        <strain evidence="2 3">SMB1</strain>
    </source>
</reference>
<evidence type="ECO:0000313" key="3">
    <source>
        <dbReference type="Proteomes" id="UP000249522"/>
    </source>
</evidence>
<proteinExistence type="predicted"/>
<feature type="transmembrane region" description="Helical" evidence="1">
    <location>
        <begin position="117"/>
        <end position="138"/>
    </location>
</feature>
<organism evidence="2 3">
    <name type="scientific">Paenibacillus sambharensis</name>
    <dbReference type="NCBI Taxonomy" id="1803190"/>
    <lineage>
        <taxon>Bacteria</taxon>
        <taxon>Bacillati</taxon>
        <taxon>Bacillota</taxon>
        <taxon>Bacilli</taxon>
        <taxon>Bacillales</taxon>
        <taxon>Paenibacillaceae</taxon>
        <taxon>Paenibacillus</taxon>
    </lineage>
</organism>
<protein>
    <submittedName>
        <fullName evidence="2">Nucleoside recognition domain-containing protein</fullName>
    </submittedName>
</protein>
<gene>
    <name evidence="2" type="ORF">DNH61_21815</name>
</gene>